<evidence type="ECO:0000256" key="1">
    <source>
        <dbReference type="SAM" id="MobiDB-lite"/>
    </source>
</evidence>
<proteinExistence type="predicted"/>
<feature type="compositionally biased region" description="Basic and acidic residues" evidence="1">
    <location>
        <begin position="177"/>
        <end position="191"/>
    </location>
</feature>
<organism evidence="2">
    <name type="scientific">Brassica oleracea</name>
    <name type="common">Wild cabbage</name>
    <dbReference type="NCBI Taxonomy" id="3712"/>
    <lineage>
        <taxon>Eukaryota</taxon>
        <taxon>Viridiplantae</taxon>
        <taxon>Streptophyta</taxon>
        <taxon>Embryophyta</taxon>
        <taxon>Tracheophyta</taxon>
        <taxon>Spermatophyta</taxon>
        <taxon>Magnoliopsida</taxon>
        <taxon>eudicotyledons</taxon>
        <taxon>Gunneridae</taxon>
        <taxon>Pentapetalae</taxon>
        <taxon>rosids</taxon>
        <taxon>malvids</taxon>
        <taxon>Brassicales</taxon>
        <taxon>Brassicaceae</taxon>
        <taxon>Brassiceae</taxon>
        <taxon>Brassica</taxon>
    </lineage>
</organism>
<accession>A0A3P6CZQ4</accession>
<feature type="region of interest" description="Disordered" evidence="1">
    <location>
        <begin position="1"/>
        <end position="35"/>
    </location>
</feature>
<feature type="compositionally biased region" description="Gly residues" evidence="1">
    <location>
        <begin position="15"/>
        <end position="25"/>
    </location>
</feature>
<gene>
    <name evidence="2" type="ORF">BOLC4T28388H</name>
</gene>
<dbReference type="AlphaFoldDB" id="A0A3P6CZQ4"/>
<reference evidence="2" key="1">
    <citation type="submission" date="2018-11" db="EMBL/GenBank/DDBJ databases">
        <authorList>
            <consortium name="Genoscope - CEA"/>
            <person name="William W."/>
        </authorList>
    </citation>
    <scope>NUCLEOTIDE SEQUENCE</scope>
</reference>
<evidence type="ECO:0000313" key="2">
    <source>
        <dbReference type="EMBL" id="VDD15891.1"/>
    </source>
</evidence>
<feature type="compositionally biased region" description="Basic residues" evidence="1">
    <location>
        <begin position="1"/>
        <end position="13"/>
    </location>
</feature>
<sequence length="191" mass="21303">MRRIMRMRGRRRNVAGGGGSGGRNGGRIRRDRETNRRTAMDLAVINELPVKPIGLGTYSLIPQLNRKKISPPPGHSDLLLLATLQQAISEISSFPFSYILIITNSTPESFHRNHHEISSAEKKVRERFQIKPPSTAKDQTTQILKPAVHLKARYNAGVKKQAVHREKGATPESEPATPRRGDHRVPESVPS</sequence>
<protein>
    <submittedName>
        <fullName evidence="2">Uncharacterized protein</fullName>
    </submittedName>
</protein>
<dbReference type="EMBL" id="LR031873">
    <property type="protein sequence ID" value="VDD15891.1"/>
    <property type="molecule type" value="Genomic_DNA"/>
</dbReference>
<name>A0A3P6CZQ4_BRAOL</name>
<feature type="region of interest" description="Disordered" evidence="1">
    <location>
        <begin position="155"/>
        <end position="191"/>
    </location>
</feature>